<dbReference type="SUPFAM" id="SSF110296">
    <property type="entry name" value="Oligoxyloglucan reducing end-specific cellobiohydrolase"/>
    <property type="match status" value="1"/>
</dbReference>
<organism evidence="1 2">
    <name type="scientific">Nostocoides japonicum T1-X7</name>
    <dbReference type="NCBI Taxonomy" id="1194083"/>
    <lineage>
        <taxon>Bacteria</taxon>
        <taxon>Bacillati</taxon>
        <taxon>Actinomycetota</taxon>
        <taxon>Actinomycetes</taxon>
        <taxon>Micrococcales</taxon>
        <taxon>Intrasporangiaceae</taxon>
        <taxon>Nostocoides</taxon>
    </lineage>
</organism>
<comment type="caution">
    <text evidence="1">The sequence shown here is derived from an EMBL/GenBank/DDBJ whole genome shotgun (WGS) entry which is preliminary data.</text>
</comment>
<dbReference type="EMBL" id="CAJB01000057">
    <property type="protein sequence ID" value="CCH76875.1"/>
    <property type="molecule type" value="Genomic_DNA"/>
</dbReference>
<gene>
    <name evidence="1" type="ORF">BN12_150049</name>
</gene>
<dbReference type="Gene3D" id="2.130.10.10">
    <property type="entry name" value="YVTN repeat-like/Quinoprotein amine dehydrogenase"/>
    <property type="match status" value="1"/>
</dbReference>
<protein>
    <recommendedName>
        <fullName evidence="3">Exo-alpha-sialidase</fullName>
    </recommendedName>
</protein>
<proteinExistence type="predicted"/>
<evidence type="ECO:0000313" key="2">
    <source>
        <dbReference type="Proteomes" id="UP000035721"/>
    </source>
</evidence>
<dbReference type="OrthoDB" id="9764804at2"/>
<sequence>MHALATDPGSGALLIASHSGLYRADARGIQQVGPAIDLMGFTVTGPGRYLASGHPQPGTDLPQPVGLIESRDEGRTWQVLSRGGESDFHVLAATRRGLVAFDGAWRTSPDLLEWTPSSASFAPISLIGSERDDRVLASDGRSLWASDDGGRSWQSMPEAPGPALLARAGEAVVAVTADGAMHLGRAAGTQWTPSGARAPGPVAVTAWGPVEDLTVVVLAEAGLVVSRDGRAFEPWVADGTA</sequence>
<dbReference type="InterPro" id="IPR054817">
    <property type="entry name" value="Glycosyl_F510_1955-like"/>
</dbReference>
<dbReference type="AlphaFoldDB" id="A0A077LY60"/>
<dbReference type="RefSeq" id="WP_157635323.1">
    <property type="nucleotide sequence ID" value="NZ_HF570958.1"/>
</dbReference>
<dbReference type="InterPro" id="IPR015943">
    <property type="entry name" value="WD40/YVTN_repeat-like_dom_sf"/>
</dbReference>
<name>A0A077LY60_9MICO</name>
<dbReference type="Proteomes" id="UP000035721">
    <property type="component" value="Unassembled WGS sequence"/>
</dbReference>
<evidence type="ECO:0000313" key="1">
    <source>
        <dbReference type="EMBL" id="CCH76875.1"/>
    </source>
</evidence>
<keyword evidence="2" id="KW-1185">Reference proteome</keyword>
<dbReference type="STRING" id="1194083.BN12_150049"/>
<dbReference type="NCBIfam" id="NF045728">
    <property type="entry name" value="glycosyl_F510_1955"/>
    <property type="match status" value="1"/>
</dbReference>
<evidence type="ECO:0008006" key="3">
    <source>
        <dbReference type="Google" id="ProtNLM"/>
    </source>
</evidence>
<reference evidence="1 2" key="1">
    <citation type="journal article" date="2013" name="ISME J.">
        <title>A metabolic model for members of the genus Tetrasphaera involved in enhanced biological phosphorus removal.</title>
        <authorList>
            <person name="Kristiansen R."/>
            <person name="Nguyen H.T.T."/>
            <person name="Saunders A.M."/>
            <person name="Nielsen J.L."/>
            <person name="Wimmer R."/>
            <person name="Le V.Q."/>
            <person name="McIlroy S.J."/>
            <person name="Petrovski S."/>
            <person name="Seviour R.J."/>
            <person name="Calteau A."/>
            <person name="Nielsen K.L."/>
            <person name="Nielsen P.H."/>
        </authorList>
    </citation>
    <scope>NUCLEOTIDE SEQUENCE [LARGE SCALE GENOMIC DNA]</scope>
    <source>
        <strain evidence="1 2">T1-X7</strain>
    </source>
</reference>
<accession>A0A077LY60</accession>